<dbReference type="CDD" id="cd00060">
    <property type="entry name" value="FHA"/>
    <property type="match status" value="1"/>
</dbReference>
<dbReference type="InterPro" id="IPR008984">
    <property type="entry name" value="SMAD_FHA_dom_sf"/>
</dbReference>
<gene>
    <name evidence="2" type="ORF">MU848_03050</name>
</gene>
<keyword evidence="3" id="KW-1185">Reference proteome</keyword>
<accession>A0ABT0DTW4</accession>
<organism evidence="2 3">
    <name type="scientific">Sphingobium agri</name>
    <dbReference type="NCBI Taxonomy" id="2933566"/>
    <lineage>
        <taxon>Bacteria</taxon>
        <taxon>Pseudomonadati</taxon>
        <taxon>Pseudomonadota</taxon>
        <taxon>Alphaproteobacteria</taxon>
        <taxon>Sphingomonadales</taxon>
        <taxon>Sphingomonadaceae</taxon>
        <taxon>Sphingobium</taxon>
    </lineage>
</organism>
<comment type="caution">
    <text evidence="2">The sequence shown here is derived from an EMBL/GenBank/DDBJ whole genome shotgun (WGS) entry which is preliminary data.</text>
</comment>
<dbReference type="EMBL" id="JALKHS010000005">
    <property type="protein sequence ID" value="MCK0530559.1"/>
    <property type="molecule type" value="Genomic_DNA"/>
</dbReference>
<dbReference type="PROSITE" id="PS50006">
    <property type="entry name" value="FHA_DOMAIN"/>
    <property type="match status" value="1"/>
</dbReference>
<dbReference type="Gene3D" id="2.60.200.20">
    <property type="match status" value="1"/>
</dbReference>
<dbReference type="Pfam" id="PF00498">
    <property type="entry name" value="FHA"/>
    <property type="match status" value="1"/>
</dbReference>
<proteinExistence type="predicted"/>
<dbReference type="RefSeq" id="WP_097092998.1">
    <property type="nucleotide sequence ID" value="NZ_JALKHS010000005.1"/>
</dbReference>
<name>A0ABT0DTW4_9SPHN</name>
<evidence type="ECO:0000259" key="1">
    <source>
        <dbReference type="PROSITE" id="PS50006"/>
    </source>
</evidence>
<dbReference type="InterPro" id="IPR046883">
    <property type="entry name" value="T6SS_FHA_C"/>
</dbReference>
<evidence type="ECO:0000313" key="2">
    <source>
        <dbReference type="EMBL" id="MCK0530559.1"/>
    </source>
</evidence>
<feature type="domain" description="FHA" evidence="1">
    <location>
        <begin position="26"/>
        <end position="70"/>
    </location>
</feature>
<dbReference type="Pfam" id="PF20232">
    <property type="entry name" value="T6SS_FHA_C"/>
    <property type="match status" value="1"/>
</dbReference>
<dbReference type="InterPro" id="IPR000253">
    <property type="entry name" value="FHA_dom"/>
</dbReference>
<reference evidence="2 3" key="1">
    <citation type="submission" date="2022-04" db="EMBL/GenBank/DDBJ databases">
        <authorList>
            <person name="Huq M.A."/>
        </authorList>
    </citation>
    <scope>NUCLEOTIDE SEQUENCE [LARGE SCALE GENOMIC DNA]</scope>
    <source>
        <strain evidence="2 3">MAH-33</strain>
    </source>
</reference>
<evidence type="ECO:0000313" key="3">
    <source>
        <dbReference type="Proteomes" id="UP001203512"/>
    </source>
</evidence>
<sequence>MYIFRLFNKDDALTPVDARFLAEGVLTVGRDPASDWVMIDPDREISRSHLSMRVENGQLLLHCTGANGVFDAATEERLPIGEDIALNLPQSILLGRYRLAADHAPQASAGGSPENGTLLMMPPLGHRIDVPSDWTDGPSVPPITAGTMFDAFCEGAGIDAAQFGAEDPAEILRRAGAVYRQMVLGVGDLLAERDRVRGQYQLAQTIITSADNNPFKWAPTQRLAIDLLLASEGSFLSGPDALNASFRDIKKHLVATFHGFQQSLAAAVDSFDPQAIAAATEGQGSLLKSRAAVCWEEASRRHAALAAELEGEAGTLNDAFVTAYGEVSAQQEEEGR</sequence>
<dbReference type="Proteomes" id="UP001203512">
    <property type="component" value="Unassembled WGS sequence"/>
</dbReference>
<protein>
    <submittedName>
        <fullName evidence="2">FHA domain-containing protein</fullName>
    </submittedName>
</protein>
<dbReference type="SUPFAM" id="SSF49879">
    <property type="entry name" value="SMAD/FHA domain"/>
    <property type="match status" value="1"/>
</dbReference>